<dbReference type="Gene3D" id="1.10.1020.10">
    <property type="entry name" value="Adenine-specific Methyltransferase, Domain 2"/>
    <property type="match status" value="1"/>
</dbReference>
<dbReference type="PROSITE" id="PS00092">
    <property type="entry name" value="N6_MTASE"/>
    <property type="match status" value="1"/>
</dbReference>
<keyword evidence="3 7" id="KW-0489">Methyltransferase</keyword>
<dbReference type="PANTHER" id="PTHR30481:SF3">
    <property type="entry name" value="DNA ADENINE METHYLASE"/>
    <property type="match status" value="1"/>
</dbReference>
<dbReference type="NCBIfam" id="TIGR00571">
    <property type="entry name" value="dam"/>
    <property type="match status" value="1"/>
</dbReference>
<dbReference type="GO" id="GO:0008168">
    <property type="term" value="F:methyltransferase activity"/>
    <property type="evidence" value="ECO:0007669"/>
    <property type="project" value="UniProtKB-KW"/>
</dbReference>
<evidence type="ECO:0000256" key="7">
    <source>
        <dbReference type="RuleBase" id="RU361257"/>
    </source>
</evidence>
<dbReference type="PANTHER" id="PTHR30481">
    <property type="entry name" value="DNA ADENINE METHYLASE"/>
    <property type="match status" value="1"/>
</dbReference>
<evidence type="ECO:0000256" key="5">
    <source>
        <dbReference type="ARBA" id="ARBA00022691"/>
    </source>
</evidence>
<dbReference type="Pfam" id="PF02086">
    <property type="entry name" value="MethyltransfD12"/>
    <property type="match status" value="1"/>
</dbReference>
<dbReference type="InterPro" id="IPR012263">
    <property type="entry name" value="M_m6A_EcoRV"/>
</dbReference>
<dbReference type="Proteomes" id="UP001570071">
    <property type="component" value="Unassembled WGS sequence"/>
</dbReference>
<dbReference type="InterPro" id="IPR012327">
    <property type="entry name" value="MeTrfase_D12"/>
</dbReference>
<gene>
    <name evidence="8" type="ORF">AB6D66_00730</name>
</gene>
<dbReference type="PRINTS" id="PR00505">
    <property type="entry name" value="D12N6MTFRASE"/>
</dbReference>
<keyword evidence="4 7" id="KW-0808">Transferase</keyword>
<keyword evidence="9" id="KW-1185">Reference proteome</keyword>
<sequence length="286" mass="32667">MKSILKYPGGKSWLATRSQKLIRELAPKSVAEPFCGGLSFSLNNEFEHVIANDLIPPLINFYRQVQAGGKPNPTDWKLDKDFYLKVRYELNQLTDKGLVTTQAAADMFWYLSMHGFNGLARFNLKGHWNVPMGQYDKIATPDGFGNFQEVTKNWEFVNGSYEDLDLRNVNLIVADPPYAKITKTRTTKKNVFANYSGKGFNFNDQIKVADWLADHDKPIIACNSLNIDLARIYKARGFSIYRTMVPRSISCKGAGRNWEPELLAFRGFGTNRKFSQLVDMADRWRV</sequence>
<name>A0ABV4MR01_9VIBR</name>
<dbReference type="EC" id="2.1.1.72" evidence="2 7"/>
<evidence type="ECO:0000256" key="1">
    <source>
        <dbReference type="ARBA" id="ARBA00006594"/>
    </source>
</evidence>
<comment type="caution">
    <text evidence="8">The sequence shown here is derived from an EMBL/GenBank/DDBJ whole genome shotgun (WGS) entry which is preliminary data.</text>
</comment>
<evidence type="ECO:0000313" key="9">
    <source>
        <dbReference type="Proteomes" id="UP001570071"/>
    </source>
</evidence>
<dbReference type="EMBL" id="JBFSSG010000001">
    <property type="protein sequence ID" value="MEZ8719570.1"/>
    <property type="molecule type" value="Genomic_DNA"/>
</dbReference>
<dbReference type="Gene3D" id="3.40.50.150">
    <property type="entry name" value="Vaccinia Virus protein VP39"/>
    <property type="match status" value="1"/>
</dbReference>
<dbReference type="InterPro" id="IPR029063">
    <property type="entry name" value="SAM-dependent_MTases_sf"/>
</dbReference>
<keyword evidence="5 7" id="KW-0949">S-adenosyl-L-methionine</keyword>
<evidence type="ECO:0000256" key="6">
    <source>
        <dbReference type="ARBA" id="ARBA00047942"/>
    </source>
</evidence>
<protein>
    <recommendedName>
        <fullName evidence="2 7">Site-specific DNA-methyltransferase (adenine-specific)</fullName>
        <ecNumber evidence="2 7">2.1.1.72</ecNumber>
    </recommendedName>
</protein>
<dbReference type="SUPFAM" id="SSF53335">
    <property type="entry name" value="S-adenosyl-L-methionine-dependent methyltransferases"/>
    <property type="match status" value="1"/>
</dbReference>
<reference evidence="8 9" key="1">
    <citation type="journal article" date="2024" name="ISME J.">
        <title>Tailless and filamentous prophages are predominant in marine Vibrio.</title>
        <authorList>
            <person name="Steensen K."/>
            <person name="Seneca J."/>
            <person name="Bartlau N."/>
            <person name="Yu X.A."/>
            <person name="Hussain F.A."/>
            <person name="Polz M.F."/>
        </authorList>
    </citation>
    <scope>NUCLEOTIDE SEQUENCE [LARGE SCALE GENOMIC DNA]</scope>
    <source>
        <strain evidence="8 9">10N.239.312.F12</strain>
    </source>
</reference>
<evidence type="ECO:0000256" key="2">
    <source>
        <dbReference type="ARBA" id="ARBA00011900"/>
    </source>
</evidence>
<dbReference type="GO" id="GO:0032259">
    <property type="term" value="P:methylation"/>
    <property type="evidence" value="ECO:0007669"/>
    <property type="project" value="UniProtKB-KW"/>
</dbReference>
<evidence type="ECO:0000313" key="8">
    <source>
        <dbReference type="EMBL" id="MEZ8719570.1"/>
    </source>
</evidence>
<organism evidence="8 9">
    <name type="scientific">Vibrio pomeroyi</name>
    <dbReference type="NCBI Taxonomy" id="198832"/>
    <lineage>
        <taxon>Bacteria</taxon>
        <taxon>Pseudomonadati</taxon>
        <taxon>Pseudomonadota</taxon>
        <taxon>Gammaproteobacteria</taxon>
        <taxon>Vibrionales</taxon>
        <taxon>Vibrionaceae</taxon>
        <taxon>Vibrio</taxon>
    </lineage>
</organism>
<dbReference type="InterPro" id="IPR023095">
    <property type="entry name" value="Ade_MeTrfase_dom_2"/>
</dbReference>
<comment type="similarity">
    <text evidence="1 7">Belongs to the N(4)/N(6)-methyltransferase family.</text>
</comment>
<dbReference type="RefSeq" id="WP_269337621.1">
    <property type="nucleotide sequence ID" value="NZ_JBFSSG010000001.1"/>
</dbReference>
<accession>A0ABV4MR01</accession>
<evidence type="ECO:0000256" key="4">
    <source>
        <dbReference type="ARBA" id="ARBA00022679"/>
    </source>
</evidence>
<proteinExistence type="inferred from homology"/>
<dbReference type="PIRSF" id="PIRSF000398">
    <property type="entry name" value="M_m6A_EcoRV"/>
    <property type="match status" value="1"/>
</dbReference>
<dbReference type="InterPro" id="IPR002052">
    <property type="entry name" value="DNA_methylase_N6_adenine_CS"/>
</dbReference>
<evidence type="ECO:0000256" key="3">
    <source>
        <dbReference type="ARBA" id="ARBA00022603"/>
    </source>
</evidence>
<comment type="catalytic activity">
    <reaction evidence="6 7">
        <text>a 2'-deoxyadenosine in DNA + S-adenosyl-L-methionine = an N(6)-methyl-2'-deoxyadenosine in DNA + S-adenosyl-L-homocysteine + H(+)</text>
        <dbReference type="Rhea" id="RHEA:15197"/>
        <dbReference type="Rhea" id="RHEA-COMP:12418"/>
        <dbReference type="Rhea" id="RHEA-COMP:12419"/>
        <dbReference type="ChEBI" id="CHEBI:15378"/>
        <dbReference type="ChEBI" id="CHEBI:57856"/>
        <dbReference type="ChEBI" id="CHEBI:59789"/>
        <dbReference type="ChEBI" id="CHEBI:90615"/>
        <dbReference type="ChEBI" id="CHEBI:90616"/>
        <dbReference type="EC" id="2.1.1.72"/>
    </reaction>
</comment>